<comment type="similarity">
    <text evidence="1">Belongs to the complex I subunit 6 family.</text>
</comment>
<evidence type="ECO:0000256" key="1">
    <source>
        <dbReference type="RuleBase" id="RU004429"/>
    </source>
</evidence>
<comment type="catalytic activity">
    <reaction evidence="1">
        <text>a quinone + NADH + 5 H(+)(in) = a quinol + NAD(+) + 4 H(+)(out)</text>
        <dbReference type="Rhea" id="RHEA:57888"/>
        <dbReference type="ChEBI" id="CHEBI:15378"/>
        <dbReference type="ChEBI" id="CHEBI:24646"/>
        <dbReference type="ChEBI" id="CHEBI:57540"/>
        <dbReference type="ChEBI" id="CHEBI:57945"/>
        <dbReference type="ChEBI" id="CHEBI:132124"/>
    </reaction>
</comment>
<dbReference type="InterPro" id="IPR001457">
    <property type="entry name" value="NADH_UbQ/plastoQ_OxRdtase_su6"/>
</dbReference>
<evidence type="ECO:0000313" key="3">
    <source>
        <dbReference type="EMBL" id="MEX1661691.1"/>
    </source>
</evidence>
<evidence type="ECO:0000313" key="4">
    <source>
        <dbReference type="Proteomes" id="UP001557465"/>
    </source>
</evidence>
<keyword evidence="4" id="KW-1185">Reference proteome</keyword>
<proteinExistence type="inferred from homology"/>
<evidence type="ECO:0000256" key="2">
    <source>
        <dbReference type="SAM" id="MobiDB-lite"/>
    </source>
</evidence>
<dbReference type="Proteomes" id="UP001557465">
    <property type="component" value="Unassembled WGS sequence"/>
</dbReference>
<comment type="subcellular location">
    <subcellularLocation>
        <location evidence="1">Cell membrane</location>
        <topology evidence="1">Multi-pass membrane protein</topology>
    </subcellularLocation>
</comment>
<feature type="transmembrane region" description="Helical" evidence="1">
    <location>
        <begin position="6"/>
        <end position="22"/>
    </location>
</feature>
<sequence length="200" mass="20626">MTNILFYALSALAIWSGWRVFRVDSMIRATFALMVSFIAVGAIALLLSADYIGVATVFMMAVEMMVMGLFMIMFMMNPAGLNPMQMVHQYRFSIGAGVASFVGLSVAVLTTALPVSPLPPGGETLRDLGTELLGNSMLIFETAGVTLLATMVGAVVLSSASGRFGSGSQGAQPPGLTEGGAPAGRKVGAGSGHSHHGGGH</sequence>
<feature type="transmembrane region" description="Helical" evidence="1">
    <location>
        <begin position="136"/>
        <end position="157"/>
    </location>
</feature>
<reference evidence="3 4" key="1">
    <citation type="journal article" date="2011" name="Int. J. Syst. Evol. Microbiol.">
        <title>Zhongshania antarctica gen. nov., sp. nov. and Zhongshania guokunii sp. nov., gammaproteobacteria respectively isolated from coastal attached (fast) ice and surface seawater of the Antarctic.</title>
        <authorList>
            <person name="Li H.J."/>
            <person name="Zhang X.Y."/>
            <person name="Chen C.X."/>
            <person name="Zhang Y.J."/>
            <person name="Gao Z.M."/>
            <person name="Yu Y."/>
            <person name="Chen X.L."/>
            <person name="Chen B."/>
            <person name="Zhang Y.Z."/>
        </authorList>
    </citation>
    <scope>NUCLEOTIDE SEQUENCE [LARGE SCALE GENOMIC DNA]</scope>
    <source>
        <strain evidence="3 4">15-R06ZXC-3</strain>
    </source>
</reference>
<feature type="region of interest" description="Disordered" evidence="2">
    <location>
        <begin position="165"/>
        <end position="200"/>
    </location>
</feature>
<dbReference type="Gene3D" id="1.20.120.1200">
    <property type="entry name" value="NADH-ubiquinone/plastoquinone oxidoreductase chain 6, subunit NuoJ"/>
    <property type="match status" value="1"/>
</dbReference>
<keyword evidence="1" id="KW-0520">NAD</keyword>
<comment type="caution">
    <text evidence="3">The sequence shown here is derived from an EMBL/GenBank/DDBJ whole genome shotgun (WGS) entry which is preliminary data.</text>
</comment>
<keyword evidence="1" id="KW-1003">Cell membrane</keyword>
<keyword evidence="1" id="KW-0874">Quinone</keyword>
<dbReference type="EC" id="7.1.1.-" evidence="1"/>
<dbReference type="InterPro" id="IPR042106">
    <property type="entry name" value="Nuo/plastoQ_OxRdtase_6_NuoJ"/>
</dbReference>
<organism evidence="3 4">
    <name type="scientific">Thioclava arctica</name>
    <dbReference type="NCBI Taxonomy" id="3238301"/>
    <lineage>
        <taxon>Bacteria</taxon>
        <taxon>Pseudomonadati</taxon>
        <taxon>Pseudomonadota</taxon>
        <taxon>Alphaproteobacteria</taxon>
        <taxon>Rhodobacterales</taxon>
        <taxon>Paracoccaceae</taxon>
        <taxon>Thioclava</taxon>
    </lineage>
</organism>
<keyword evidence="1" id="KW-0812">Transmembrane</keyword>
<keyword evidence="1" id="KW-0472">Membrane</keyword>
<feature type="transmembrane region" description="Helical" evidence="1">
    <location>
        <begin position="29"/>
        <end position="47"/>
    </location>
</feature>
<comment type="function">
    <text evidence="1">NDH-1 shuttles electrons from NADH, via FMN and iron-sulfur (Fe-S) centers, to quinones in the respiratory chain. Couples the redox reaction to proton translocation (for every two electrons transferred, four hydrogen ions are translocated across the cytoplasmic membrane), and thus conserves the redox energy in a proton gradient.</text>
</comment>
<feature type="compositionally biased region" description="Gly residues" evidence="2">
    <location>
        <begin position="177"/>
        <end position="191"/>
    </location>
</feature>
<protein>
    <recommendedName>
        <fullName evidence="1">NADH-quinone oxidoreductase subunit J</fullName>
        <ecNumber evidence="1">7.1.1.-</ecNumber>
    </recommendedName>
</protein>
<dbReference type="EMBL" id="JBFRYC010000004">
    <property type="protein sequence ID" value="MEX1661691.1"/>
    <property type="molecule type" value="Genomic_DNA"/>
</dbReference>
<name>A0ABV3TJD3_9RHOB</name>
<dbReference type="Pfam" id="PF00499">
    <property type="entry name" value="Oxidored_q3"/>
    <property type="match status" value="1"/>
</dbReference>
<feature type="transmembrane region" description="Helical" evidence="1">
    <location>
        <begin position="94"/>
        <end position="116"/>
    </location>
</feature>
<accession>A0ABV3TJD3</accession>
<gene>
    <name evidence="3" type="ORF">AB4874_08495</name>
</gene>
<keyword evidence="1" id="KW-1133">Transmembrane helix</keyword>
<feature type="transmembrane region" description="Helical" evidence="1">
    <location>
        <begin position="53"/>
        <end position="74"/>
    </location>
</feature>